<feature type="domain" description="Major facilitator superfamily (MFS) profile" evidence="9">
    <location>
        <begin position="27"/>
        <end position="414"/>
    </location>
</feature>
<evidence type="ECO:0000256" key="4">
    <source>
        <dbReference type="ARBA" id="ARBA00022989"/>
    </source>
</evidence>
<feature type="transmembrane region" description="Helical" evidence="8">
    <location>
        <begin position="26"/>
        <end position="44"/>
    </location>
</feature>
<dbReference type="GO" id="GO:0022857">
    <property type="term" value="F:transmembrane transporter activity"/>
    <property type="evidence" value="ECO:0007669"/>
    <property type="project" value="InterPro"/>
</dbReference>
<dbReference type="InterPro" id="IPR011701">
    <property type="entry name" value="MFS"/>
</dbReference>
<evidence type="ECO:0000256" key="8">
    <source>
        <dbReference type="SAM" id="Phobius"/>
    </source>
</evidence>
<evidence type="ECO:0000256" key="6">
    <source>
        <dbReference type="ARBA" id="ARBA00078639"/>
    </source>
</evidence>
<keyword evidence="3 8" id="KW-0812">Transmembrane</keyword>
<comment type="subcellular location">
    <subcellularLocation>
        <location evidence="1">Apical cell membrane</location>
        <topology evidence="1">Multi-pass membrane protein</topology>
    </subcellularLocation>
</comment>
<dbReference type="Pfam" id="PF07690">
    <property type="entry name" value="MFS_1"/>
    <property type="match status" value="1"/>
</dbReference>
<feature type="transmembrane region" description="Helical" evidence="8">
    <location>
        <begin position="64"/>
        <end position="84"/>
    </location>
</feature>
<dbReference type="GO" id="GO:0016324">
    <property type="term" value="C:apical plasma membrane"/>
    <property type="evidence" value="ECO:0007669"/>
    <property type="project" value="UniProtKB-SubCell"/>
</dbReference>
<dbReference type="GO" id="GO:0005635">
    <property type="term" value="C:nuclear envelope"/>
    <property type="evidence" value="ECO:0007669"/>
    <property type="project" value="TreeGrafter"/>
</dbReference>
<dbReference type="InterPro" id="IPR036259">
    <property type="entry name" value="MFS_trans_sf"/>
</dbReference>
<feature type="transmembrane region" description="Helical" evidence="8">
    <location>
        <begin position="232"/>
        <end position="254"/>
    </location>
</feature>
<evidence type="ECO:0000313" key="10">
    <source>
        <dbReference type="EMBL" id="CAH1271278.1"/>
    </source>
</evidence>
<feature type="transmembrane region" description="Helical" evidence="8">
    <location>
        <begin position="180"/>
        <end position="201"/>
    </location>
</feature>
<evidence type="ECO:0000256" key="2">
    <source>
        <dbReference type="ARBA" id="ARBA00022475"/>
    </source>
</evidence>
<keyword evidence="5 8" id="KW-0472">Membrane</keyword>
<keyword evidence="4 8" id="KW-1133">Transmembrane helix</keyword>
<dbReference type="Gene3D" id="1.20.1250.20">
    <property type="entry name" value="MFS general substrate transporter like domains"/>
    <property type="match status" value="1"/>
</dbReference>
<dbReference type="PANTHER" id="PTHR24002:SF3">
    <property type="entry name" value="SOLUTE CARRIER FAMILY 22 MEMBER 18"/>
    <property type="match status" value="1"/>
</dbReference>
<evidence type="ECO:0000256" key="7">
    <source>
        <dbReference type="ARBA" id="ARBA00093348"/>
    </source>
</evidence>
<keyword evidence="2" id="KW-1003">Cell membrane</keyword>
<protein>
    <recommendedName>
        <fullName evidence="6">Organic cation transporter-like protein 2</fullName>
    </recommendedName>
</protein>
<dbReference type="AlphaFoldDB" id="A0A8K0AAT9"/>
<dbReference type="FunFam" id="1.20.1250.20:FF:000297">
    <property type="entry name" value="Solute carrier family 22 member 18"/>
    <property type="match status" value="1"/>
</dbReference>
<name>A0A8K0AAT9_BRALA</name>
<accession>A0A8K0AAT9</accession>
<dbReference type="Proteomes" id="UP000838412">
    <property type="component" value="Chromosome 8"/>
</dbReference>
<dbReference type="SUPFAM" id="SSF103473">
    <property type="entry name" value="MFS general substrate transporter"/>
    <property type="match status" value="1"/>
</dbReference>
<sequence>MITVNTEDSGSKGAGNMSGPRRNTKFLMFMIHVNYAIYGISSHLQGGAFPFVSKKLGVDPTTWGYLQTTIAVAQLAGCPIFGRFGDLYGGRAAMTLTFLGMMVENLLVVMAFSGGIPLLFISRAPMLFIHPMTAFQMVVSDLSDEKTRADALAKLNIVSTIGRILGPTIAGWLVEHYGESFTCLVAASMSALCVTLVWVFVPASTKQVDEEKAETSSQNKPSLFDYREILRLLRIPAVAELLGIKMFCSIAFFLLNSMMPIIQMEVFKMSPQEYGYFGTYLGIVYLICFSCVSPLTKRLSDINVMRVSELFVTIGDFGLALSNNYWQAGLAFLPRCFGDGILATMINSGLSKGVSAQDTGGVMGLSLSAGHVPHMITPPIAAYLFETFGYRSIGIGCFAINSVLTVYLFRRKDAPST</sequence>
<evidence type="ECO:0000313" key="11">
    <source>
        <dbReference type="Proteomes" id="UP000838412"/>
    </source>
</evidence>
<reference evidence="10" key="1">
    <citation type="submission" date="2022-01" db="EMBL/GenBank/DDBJ databases">
        <authorList>
            <person name="Braso-Vives M."/>
        </authorList>
    </citation>
    <scope>NUCLEOTIDE SEQUENCE</scope>
</reference>
<gene>
    <name evidence="10" type="primary">SLC22A18</name>
    <name evidence="10" type="ORF">BLAG_LOCUS23359</name>
</gene>
<feature type="transmembrane region" description="Helical" evidence="8">
    <location>
        <begin position="388"/>
        <end position="409"/>
    </location>
</feature>
<keyword evidence="11" id="KW-1185">Reference proteome</keyword>
<evidence type="ECO:0000256" key="3">
    <source>
        <dbReference type="ARBA" id="ARBA00022692"/>
    </source>
</evidence>
<evidence type="ECO:0000256" key="1">
    <source>
        <dbReference type="ARBA" id="ARBA00004424"/>
    </source>
</evidence>
<evidence type="ECO:0000256" key="5">
    <source>
        <dbReference type="ARBA" id="ARBA00023136"/>
    </source>
</evidence>
<proteinExistence type="predicted"/>
<organism evidence="10 11">
    <name type="scientific">Branchiostoma lanceolatum</name>
    <name type="common">Common lancelet</name>
    <name type="synonym">Amphioxus lanceolatum</name>
    <dbReference type="NCBI Taxonomy" id="7740"/>
    <lineage>
        <taxon>Eukaryota</taxon>
        <taxon>Metazoa</taxon>
        <taxon>Chordata</taxon>
        <taxon>Cephalochordata</taxon>
        <taxon>Leptocardii</taxon>
        <taxon>Amphioxiformes</taxon>
        <taxon>Branchiostomatidae</taxon>
        <taxon>Branchiostoma</taxon>
    </lineage>
</organism>
<feature type="transmembrane region" description="Helical" evidence="8">
    <location>
        <begin position="274"/>
        <end position="295"/>
    </location>
</feature>
<dbReference type="InterPro" id="IPR020846">
    <property type="entry name" value="MFS_dom"/>
</dbReference>
<dbReference type="EMBL" id="OV696693">
    <property type="protein sequence ID" value="CAH1271278.1"/>
    <property type="molecule type" value="Genomic_DNA"/>
</dbReference>
<dbReference type="OrthoDB" id="440553at2759"/>
<feature type="transmembrane region" description="Helical" evidence="8">
    <location>
        <begin position="96"/>
        <end position="120"/>
    </location>
</feature>
<dbReference type="PANTHER" id="PTHR24002">
    <property type="entry name" value="SOLUTE CARRIER FAMILY 22 MEMBER 18"/>
    <property type="match status" value="1"/>
</dbReference>
<dbReference type="PROSITE" id="PS50850">
    <property type="entry name" value="MFS"/>
    <property type="match status" value="1"/>
</dbReference>
<evidence type="ECO:0000259" key="9">
    <source>
        <dbReference type="PROSITE" id="PS50850"/>
    </source>
</evidence>
<dbReference type="CDD" id="cd17331">
    <property type="entry name" value="MFS_SLC22A18"/>
    <property type="match status" value="1"/>
</dbReference>
<comment type="function">
    <text evidence="7">May act as a transporter of organic cations based on a proton efflux antiport mechanism. May play a role in the transport of chloroquine and quinidine-related compounds in kidney. Plays a role in the regulation of lipid metabolism.</text>
</comment>